<dbReference type="GO" id="GO:0030378">
    <property type="term" value="F:serine racemase activity"/>
    <property type="evidence" value="ECO:0007669"/>
    <property type="project" value="TreeGrafter"/>
</dbReference>
<dbReference type="GO" id="GO:0018114">
    <property type="term" value="F:threonine racemase activity"/>
    <property type="evidence" value="ECO:0007669"/>
    <property type="project" value="TreeGrafter"/>
</dbReference>
<dbReference type="Gene3D" id="3.40.50.1100">
    <property type="match status" value="2"/>
</dbReference>
<gene>
    <name evidence="10" type="ORF">OL599_21180</name>
</gene>
<comment type="caution">
    <text evidence="10">The sequence shown here is derived from an EMBL/GenBank/DDBJ whole genome shotgun (WGS) entry which is preliminary data.</text>
</comment>
<sequence length="324" mass="33396">MRLPTHDDVQAARARISAHIVRTPLLRHPLLDQLTGGTILIKAEPLQRTGSFKLRGATNAILQLNEAQRRAGVVTHSSGNHGQATACAAASVGAQATIFMPADAPRIKVESTRRWGAEIIHYDRAIDDREALTRAHAERTGAVLVPPFDHADVIAGQGTLALELAEDVKAAGLAMDALLVCTGGGGLIAGCALGIEGVSPATRVYAVEPDGWDDTARSLATGERLANAPGGSTLCDALLSRQPGEITFALNRERLAGGLVVTDAEVLAAIAFAFSHLKLVVEPGGAVCLAALLAGKFDAKGKVVGAVVSGGNVDPAVFGRALAA</sequence>
<dbReference type="PROSITE" id="PS00165">
    <property type="entry name" value="DEHYDRATASE_SER_THR"/>
    <property type="match status" value="1"/>
</dbReference>
<dbReference type="EMBL" id="JAPDNT010000029">
    <property type="protein sequence ID" value="MCW3477087.1"/>
    <property type="molecule type" value="Genomic_DNA"/>
</dbReference>
<evidence type="ECO:0000256" key="7">
    <source>
        <dbReference type="ARBA" id="ARBA00022898"/>
    </source>
</evidence>
<dbReference type="InterPro" id="IPR036052">
    <property type="entry name" value="TrpB-like_PALP_sf"/>
</dbReference>
<proteinExistence type="inferred from homology"/>
<evidence type="ECO:0000256" key="5">
    <source>
        <dbReference type="ARBA" id="ARBA00010869"/>
    </source>
</evidence>
<name>A0AA41YXE1_9PROT</name>
<reference evidence="10" key="1">
    <citation type="submission" date="2022-09" db="EMBL/GenBank/DDBJ databases">
        <title>Rhodovastum sp. nov. RN2-1 isolated from soil in Seongnam, South Korea.</title>
        <authorList>
            <person name="Le N.T."/>
        </authorList>
    </citation>
    <scope>NUCLEOTIDE SEQUENCE</scope>
    <source>
        <strain evidence="10">RN2-1</strain>
    </source>
</reference>
<keyword evidence="8" id="KW-0456">Lyase</keyword>
<dbReference type="GO" id="GO:0070179">
    <property type="term" value="P:D-serine biosynthetic process"/>
    <property type="evidence" value="ECO:0007669"/>
    <property type="project" value="TreeGrafter"/>
</dbReference>
<dbReference type="InterPro" id="IPR001926">
    <property type="entry name" value="TrpB-like_PALP"/>
</dbReference>
<dbReference type="CDD" id="cd01562">
    <property type="entry name" value="Thr-dehyd"/>
    <property type="match status" value="1"/>
</dbReference>
<keyword evidence="7" id="KW-0663">Pyridoxal phosphate</keyword>
<dbReference type="InterPro" id="IPR000634">
    <property type="entry name" value="Ser/Thr_deHydtase_PyrdxlP-BS"/>
</dbReference>
<dbReference type="RefSeq" id="WP_264716004.1">
    <property type="nucleotide sequence ID" value="NZ_JAPDNT010000029.1"/>
</dbReference>
<dbReference type="PANTHER" id="PTHR43050:SF1">
    <property type="entry name" value="SERINE RACEMASE"/>
    <property type="match status" value="1"/>
</dbReference>
<dbReference type="AlphaFoldDB" id="A0AA41YXE1"/>
<keyword evidence="6" id="KW-0460">Magnesium</keyword>
<dbReference type="Pfam" id="PF00291">
    <property type="entry name" value="PALP"/>
    <property type="match status" value="1"/>
</dbReference>
<dbReference type="SUPFAM" id="SSF53686">
    <property type="entry name" value="Tryptophan synthase beta subunit-like PLP-dependent enzymes"/>
    <property type="match status" value="1"/>
</dbReference>
<organism evidence="10 11">
    <name type="scientific">Limobrevibacterium gyesilva</name>
    <dbReference type="NCBI Taxonomy" id="2991712"/>
    <lineage>
        <taxon>Bacteria</taxon>
        <taxon>Pseudomonadati</taxon>
        <taxon>Pseudomonadota</taxon>
        <taxon>Alphaproteobacteria</taxon>
        <taxon>Acetobacterales</taxon>
        <taxon>Acetobacteraceae</taxon>
        <taxon>Limobrevibacterium</taxon>
    </lineage>
</organism>
<evidence type="ECO:0000256" key="8">
    <source>
        <dbReference type="ARBA" id="ARBA00023239"/>
    </source>
</evidence>
<evidence type="ECO:0000256" key="6">
    <source>
        <dbReference type="ARBA" id="ARBA00022842"/>
    </source>
</evidence>
<feature type="domain" description="Tryptophan synthase beta chain-like PALP" evidence="9">
    <location>
        <begin position="16"/>
        <end position="310"/>
    </location>
</feature>
<comment type="similarity">
    <text evidence="5">Belongs to the serine/threonine dehydratase family.</text>
</comment>
<protein>
    <submittedName>
        <fullName evidence="10">Threonine/serine dehydratase</fullName>
    </submittedName>
</protein>
<evidence type="ECO:0000256" key="2">
    <source>
        <dbReference type="ARBA" id="ARBA00001933"/>
    </source>
</evidence>
<evidence type="ECO:0000313" key="10">
    <source>
        <dbReference type="EMBL" id="MCW3477087.1"/>
    </source>
</evidence>
<dbReference type="FunFam" id="3.40.50.1100:FF:000005">
    <property type="entry name" value="Threonine dehydratase catabolic"/>
    <property type="match status" value="1"/>
</dbReference>
<evidence type="ECO:0000259" key="9">
    <source>
        <dbReference type="Pfam" id="PF00291"/>
    </source>
</evidence>
<accession>A0AA41YXE1</accession>
<dbReference type="GO" id="GO:0030170">
    <property type="term" value="F:pyridoxal phosphate binding"/>
    <property type="evidence" value="ECO:0007669"/>
    <property type="project" value="InterPro"/>
</dbReference>
<evidence type="ECO:0000313" key="11">
    <source>
        <dbReference type="Proteomes" id="UP001165679"/>
    </source>
</evidence>
<dbReference type="GO" id="GO:0003941">
    <property type="term" value="F:L-serine ammonia-lyase activity"/>
    <property type="evidence" value="ECO:0007669"/>
    <property type="project" value="TreeGrafter"/>
</dbReference>
<keyword evidence="11" id="KW-1185">Reference proteome</keyword>
<reference evidence="10" key="2">
    <citation type="submission" date="2022-10" db="EMBL/GenBank/DDBJ databases">
        <authorList>
            <person name="Trinh H.N."/>
        </authorList>
    </citation>
    <scope>NUCLEOTIDE SEQUENCE</scope>
    <source>
        <strain evidence="10">RN2-1</strain>
    </source>
</reference>
<comment type="cofactor">
    <cofactor evidence="3">
        <name>Mn(2+)</name>
        <dbReference type="ChEBI" id="CHEBI:29035"/>
    </cofactor>
</comment>
<dbReference type="GO" id="GO:0005524">
    <property type="term" value="F:ATP binding"/>
    <property type="evidence" value="ECO:0007669"/>
    <property type="project" value="TreeGrafter"/>
</dbReference>
<comment type="cofactor">
    <cofactor evidence="1">
        <name>Ca(2+)</name>
        <dbReference type="ChEBI" id="CHEBI:29108"/>
    </cofactor>
</comment>
<evidence type="ECO:0000256" key="1">
    <source>
        <dbReference type="ARBA" id="ARBA00001913"/>
    </source>
</evidence>
<dbReference type="GO" id="GO:0000287">
    <property type="term" value="F:magnesium ion binding"/>
    <property type="evidence" value="ECO:0007669"/>
    <property type="project" value="TreeGrafter"/>
</dbReference>
<comment type="cofactor">
    <cofactor evidence="4">
        <name>Mg(2+)</name>
        <dbReference type="ChEBI" id="CHEBI:18420"/>
    </cofactor>
</comment>
<evidence type="ECO:0000256" key="3">
    <source>
        <dbReference type="ARBA" id="ARBA00001936"/>
    </source>
</evidence>
<evidence type="ECO:0000256" key="4">
    <source>
        <dbReference type="ARBA" id="ARBA00001946"/>
    </source>
</evidence>
<comment type="cofactor">
    <cofactor evidence="2">
        <name>pyridoxal 5'-phosphate</name>
        <dbReference type="ChEBI" id="CHEBI:597326"/>
    </cofactor>
</comment>
<dbReference type="Proteomes" id="UP001165679">
    <property type="component" value="Unassembled WGS sequence"/>
</dbReference>
<dbReference type="PANTHER" id="PTHR43050">
    <property type="entry name" value="SERINE / THREONINE RACEMASE FAMILY MEMBER"/>
    <property type="match status" value="1"/>
</dbReference>